<dbReference type="RefSeq" id="WP_103562014.1">
    <property type="nucleotide sequence ID" value="NZ_MTBP01000001.1"/>
</dbReference>
<dbReference type="EMBL" id="MTBP01000001">
    <property type="protein sequence ID" value="POM27150.1"/>
    <property type="molecule type" value="Genomic_DNA"/>
</dbReference>
<comment type="caution">
    <text evidence="1">The sequence shown here is derived from an EMBL/GenBank/DDBJ whole genome shotgun (WGS) entry which is preliminary data.</text>
</comment>
<accession>A0A2P4UQ26</accession>
<reference evidence="1 2" key="1">
    <citation type="journal article" date="2017" name="Chemistry">
        <title>Isolation, Biosynthesis and Chemical Modifications of Rubterolones A-F: Rare Tropolone Alkaloids from Actinomadura sp. 5-2.</title>
        <authorList>
            <person name="Guo H."/>
            <person name="Benndorf R."/>
            <person name="Leichnitz D."/>
            <person name="Klassen J.L."/>
            <person name="Vollmers J."/>
            <person name="Gorls H."/>
            <person name="Steinacker M."/>
            <person name="Weigel C."/>
            <person name="Dahse H.M."/>
            <person name="Kaster A.K."/>
            <person name="de Beer Z.W."/>
            <person name="Poulsen M."/>
            <person name="Beemelmanns C."/>
        </authorList>
    </citation>
    <scope>NUCLEOTIDE SEQUENCE [LARGE SCALE GENOMIC DNA]</scope>
    <source>
        <strain evidence="1 2">5-2</strain>
    </source>
</reference>
<protein>
    <submittedName>
        <fullName evidence="1">Uncharacterized protein</fullName>
    </submittedName>
</protein>
<sequence length="646" mass="71227">MNAWSWWSGEPQRLAPLVLTKWFAGKALIAVPERPAAAAEALWRVQNLYENLRAEGILPAEEPPSFDDHWQFVRDPVALVHGERRGNCLDLSLMFAGMCGAARLRPVIVLLRRPQGAHALVVVPDETDNAALNAATRPLGIGTGIARDDDYDKLALLDALDRKQAHAVDVLAVTDPEGGASFATALTRGRAEIAATSDERVTLVDPLYYQLNGIFGQEELAEDPGGGAEFDQSVANVYAHRLVVAPERWNAWNLKRALMRPEAGGEATREALLTALDAKAPLRAAGGGLLDAERLRTVYLRTVGRHPEYTSADVLLVEAASADADREVPRGLVHFVLGVAAENGTGVQDPAIGAWVDRTGYLRADAETFARDYAAELADTPHWALIDFGEESNRPDGELDWTSRTLSVTVEPSVGDVPGRRYASEDDLEEAFADLVADLRRKVAKHRLVVDLVLPRKLLDRRIEHWKVIPYWPEKKPVSALHEPRLRWWYHLRTEEGREVQRARERLVGDQAPLLAVPAEHAADDGALQTWLYREEASRAPCLVGGWAGDACDPLTRILGNGHGYVLWYADEEGASAARVTEMSERWKKHSALGRDDGLPERLVAFLAPAEKPSVIWNNLNGRGGVRMEDGEIVRGRLQGPEKRRA</sequence>
<evidence type="ECO:0000313" key="2">
    <source>
        <dbReference type="Proteomes" id="UP000242367"/>
    </source>
</evidence>
<organism evidence="1 2">
    <name type="scientific">Actinomadura rubteroloni</name>
    <dbReference type="NCBI Taxonomy" id="1926885"/>
    <lineage>
        <taxon>Bacteria</taxon>
        <taxon>Bacillati</taxon>
        <taxon>Actinomycetota</taxon>
        <taxon>Actinomycetes</taxon>
        <taxon>Streptosporangiales</taxon>
        <taxon>Thermomonosporaceae</taxon>
        <taxon>Actinomadura</taxon>
    </lineage>
</organism>
<dbReference type="Proteomes" id="UP000242367">
    <property type="component" value="Unassembled WGS sequence"/>
</dbReference>
<proteinExistence type="predicted"/>
<gene>
    <name evidence="1" type="ORF">BTM25_15610</name>
</gene>
<dbReference type="AlphaFoldDB" id="A0A2P4UQ26"/>
<name>A0A2P4UQ26_9ACTN</name>
<evidence type="ECO:0000313" key="1">
    <source>
        <dbReference type="EMBL" id="POM27150.1"/>
    </source>
</evidence>
<keyword evidence="2" id="KW-1185">Reference proteome</keyword>